<feature type="domain" description="Rho-GAP" evidence="3">
    <location>
        <begin position="91"/>
        <end position="272"/>
    </location>
</feature>
<feature type="compositionally biased region" description="Low complexity" evidence="2">
    <location>
        <begin position="254"/>
        <end position="272"/>
    </location>
</feature>
<feature type="region of interest" description="Disordered" evidence="2">
    <location>
        <begin position="1"/>
        <end position="58"/>
    </location>
</feature>
<sequence length="272" mass="30686">MMEEMERIMKYTGTPEPRNVSPSSSQVVAVVSSNNSSPGQSSTRRDRPHDDQISGKKNSRKTFFSNMFGSKDDKKKYHDIRPDVSKIVFGIPLNQAISVARIKEEYELPAVIYRCIEYLVANDADKEEGIYRLSGAAMTLKHLKDRFNTEGDVDLLHQGEHYDIHAVAGLLKLYLRELPTSVLTRELHMKFVNVVDLLDRRDRINELGHLVSALPLSNYTLLRALTGHLIRIVQNSEINKMTVSSVFAEEFVASSPPNSSNFSLPSPRTQVP</sequence>
<feature type="region of interest" description="Disordered" evidence="2">
    <location>
        <begin position="253"/>
        <end position="272"/>
    </location>
</feature>
<reference evidence="4 5" key="1">
    <citation type="journal article" date="2019" name="Environ. Microbiol.">
        <title>At the nexus of three kingdoms: the genome of the mycorrhizal fungus Gigaspora margarita provides insights into plant, endobacterial and fungal interactions.</title>
        <authorList>
            <person name="Venice F."/>
            <person name="Ghignone S."/>
            <person name="Salvioli di Fossalunga A."/>
            <person name="Amselem J."/>
            <person name="Novero M."/>
            <person name="Xianan X."/>
            <person name="Sedzielewska Toro K."/>
            <person name="Morin E."/>
            <person name="Lipzen A."/>
            <person name="Grigoriev I.V."/>
            <person name="Henrissat B."/>
            <person name="Martin F.M."/>
            <person name="Bonfante P."/>
        </authorList>
    </citation>
    <scope>NUCLEOTIDE SEQUENCE [LARGE SCALE GENOMIC DNA]</scope>
    <source>
        <strain evidence="4 5">BEG34</strain>
    </source>
</reference>
<protein>
    <submittedName>
        <fullName evidence="4">RhoGAP-domain-containing protein</fullName>
    </submittedName>
</protein>
<evidence type="ECO:0000313" key="4">
    <source>
        <dbReference type="EMBL" id="KAF0530110.1"/>
    </source>
</evidence>
<dbReference type="GO" id="GO:0007165">
    <property type="term" value="P:signal transduction"/>
    <property type="evidence" value="ECO:0007669"/>
    <property type="project" value="InterPro"/>
</dbReference>
<name>A0A8H4AT31_GIGMA</name>
<gene>
    <name evidence="4" type="ORF">F8M41_012352</name>
</gene>
<feature type="compositionally biased region" description="Low complexity" evidence="2">
    <location>
        <begin position="19"/>
        <end position="42"/>
    </location>
</feature>
<accession>A0A8H4AT31</accession>
<dbReference type="Gene3D" id="1.10.555.10">
    <property type="entry name" value="Rho GTPase activation protein"/>
    <property type="match status" value="1"/>
</dbReference>
<evidence type="ECO:0000256" key="2">
    <source>
        <dbReference type="SAM" id="MobiDB-lite"/>
    </source>
</evidence>
<organism evidence="4 5">
    <name type="scientific">Gigaspora margarita</name>
    <dbReference type="NCBI Taxonomy" id="4874"/>
    <lineage>
        <taxon>Eukaryota</taxon>
        <taxon>Fungi</taxon>
        <taxon>Fungi incertae sedis</taxon>
        <taxon>Mucoromycota</taxon>
        <taxon>Glomeromycotina</taxon>
        <taxon>Glomeromycetes</taxon>
        <taxon>Diversisporales</taxon>
        <taxon>Gigasporaceae</taxon>
        <taxon>Gigaspora</taxon>
    </lineage>
</organism>
<evidence type="ECO:0000313" key="5">
    <source>
        <dbReference type="Proteomes" id="UP000439903"/>
    </source>
</evidence>
<dbReference type="InterPro" id="IPR050729">
    <property type="entry name" value="Rho-GAP"/>
</dbReference>
<dbReference type="EMBL" id="WTPW01000252">
    <property type="protein sequence ID" value="KAF0530110.1"/>
    <property type="molecule type" value="Genomic_DNA"/>
</dbReference>
<dbReference type="Proteomes" id="UP000439903">
    <property type="component" value="Unassembled WGS sequence"/>
</dbReference>
<dbReference type="PANTHER" id="PTHR23176:SF129">
    <property type="entry name" value="RHO GTPASE ACTIVATING PROTEIN AT 16F, ISOFORM E-RELATED"/>
    <property type="match status" value="1"/>
</dbReference>
<dbReference type="SUPFAM" id="SSF48350">
    <property type="entry name" value="GTPase activation domain, GAP"/>
    <property type="match status" value="1"/>
</dbReference>
<dbReference type="SMART" id="SM00324">
    <property type="entry name" value="RhoGAP"/>
    <property type="match status" value="1"/>
</dbReference>
<dbReference type="PROSITE" id="PS50238">
    <property type="entry name" value="RHOGAP"/>
    <property type="match status" value="1"/>
</dbReference>
<dbReference type="InterPro" id="IPR000198">
    <property type="entry name" value="RhoGAP_dom"/>
</dbReference>
<keyword evidence="5" id="KW-1185">Reference proteome</keyword>
<dbReference type="Pfam" id="PF00620">
    <property type="entry name" value="RhoGAP"/>
    <property type="match status" value="1"/>
</dbReference>
<keyword evidence="1" id="KW-0343">GTPase activation</keyword>
<feature type="compositionally biased region" description="Basic and acidic residues" evidence="2">
    <location>
        <begin position="43"/>
        <end position="54"/>
    </location>
</feature>
<proteinExistence type="predicted"/>
<dbReference type="GO" id="GO:0005096">
    <property type="term" value="F:GTPase activator activity"/>
    <property type="evidence" value="ECO:0007669"/>
    <property type="project" value="UniProtKB-KW"/>
</dbReference>
<comment type="caution">
    <text evidence="4">The sequence shown here is derived from an EMBL/GenBank/DDBJ whole genome shotgun (WGS) entry which is preliminary data.</text>
</comment>
<dbReference type="GO" id="GO:0005737">
    <property type="term" value="C:cytoplasm"/>
    <property type="evidence" value="ECO:0007669"/>
    <property type="project" value="TreeGrafter"/>
</dbReference>
<dbReference type="AlphaFoldDB" id="A0A8H4AT31"/>
<evidence type="ECO:0000256" key="1">
    <source>
        <dbReference type="ARBA" id="ARBA00022468"/>
    </source>
</evidence>
<evidence type="ECO:0000259" key="3">
    <source>
        <dbReference type="PROSITE" id="PS50238"/>
    </source>
</evidence>
<dbReference type="InterPro" id="IPR008936">
    <property type="entry name" value="Rho_GTPase_activation_prot"/>
</dbReference>
<dbReference type="PANTHER" id="PTHR23176">
    <property type="entry name" value="RHO/RAC/CDC GTPASE-ACTIVATING PROTEIN"/>
    <property type="match status" value="1"/>
</dbReference>
<dbReference type="OrthoDB" id="185175at2759"/>